<dbReference type="InterPro" id="IPR008967">
    <property type="entry name" value="p53-like_TF_DNA-bd_sf"/>
</dbReference>
<dbReference type="InterPro" id="IPR012346">
    <property type="entry name" value="p53/RUNT-type_TF_DNA-bd_sf"/>
</dbReference>
<evidence type="ECO:0000259" key="6">
    <source>
        <dbReference type="PROSITE" id="PS51062"/>
    </source>
</evidence>
<dbReference type="InterPro" id="IPR013524">
    <property type="entry name" value="Runt_dom"/>
</dbReference>
<keyword evidence="2" id="KW-0805">Transcription regulation</keyword>
<evidence type="ECO:0000313" key="7">
    <source>
        <dbReference type="EMBL" id="KAF8773263.1"/>
    </source>
</evidence>
<reference evidence="7" key="1">
    <citation type="journal article" date="2020" name="bioRxiv">
        <title>Chromosome-level reference genome of the European wasp spider Argiope bruennichi: a resource for studies on range expansion and evolutionary adaptation.</title>
        <authorList>
            <person name="Sheffer M.M."/>
            <person name="Hoppe A."/>
            <person name="Krehenwinkel H."/>
            <person name="Uhl G."/>
            <person name="Kuss A.W."/>
            <person name="Jensen L."/>
            <person name="Jensen C."/>
            <person name="Gillespie R.G."/>
            <person name="Hoff K.J."/>
            <person name="Prost S."/>
        </authorList>
    </citation>
    <scope>NUCLEOTIDE SEQUENCE</scope>
</reference>
<dbReference type="Pfam" id="PF00853">
    <property type="entry name" value="Runt"/>
    <property type="match status" value="1"/>
</dbReference>
<evidence type="ECO:0000256" key="4">
    <source>
        <dbReference type="ARBA" id="ARBA00023242"/>
    </source>
</evidence>
<comment type="subcellular location">
    <subcellularLocation>
        <location evidence="1">Nucleus</location>
    </subcellularLocation>
</comment>
<dbReference type="PANTHER" id="PTHR11950:SF31">
    <property type="entry name" value="SEGMENTATION PROTEIN RUNT"/>
    <property type="match status" value="1"/>
</dbReference>
<feature type="region of interest" description="Disordered" evidence="5">
    <location>
        <begin position="1"/>
        <end position="77"/>
    </location>
</feature>
<feature type="domain" description="Runt" evidence="6">
    <location>
        <begin position="42"/>
        <end position="166"/>
    </location>
</feature>
<keyword evidence="3" id="KW-0804">Transcription</keyword>
<dbReference type="SUPFAM" id="SSF49417">
    <property type="entry name" value="p53-like transcription factors"/>
    <property type="match status" value="1"/>
</dbReference>
<dbReference type="PANTHER" id="PTHR11950">
    <property type="entry name" value="RUNT RELATED"/>
    <property type="match status" value="1"/>
</dbReference>
<name>A0A8T0EGZ1_ARGBR</name>
<gene>
    <name evidence="7" type="ORF">HNY73_015936</name>
</gene>
<dbReference type="PRINTS" id="PR00967">
    <property type="entry name" value="ONCOGENEAML1"/>
</dbReference>
<reference evidence="7" key="2">
    <citation type="submission" date="2020-06" db="EMBL/GenBank/DDBJ databases">
        <authorList>
            <person name="Sheffer M."/>
        </authorList>
    </citation>
    <scope>NUCLEOTIDE SEQUENCE</scope>
</reference>
<accession>A0A8T0EGZ1</accession>
<dbReference type="Gene3D" id="2.60.40.720">
    <property type="match status" value="1"/>
</dbReference>
<protein>
    <submittedName>
        <fullName evidence="7">Runt-related transcription factor 2-like protein</fullName>
    </submittedName>
</protein>
<sequence>MGGGGTGRGHQLRQGAPTRWAAKGHPSPACMSERVPGRKRVWRGSGKGREQGEWAAPGSQNPLHRTSPPTGGPTDPPVAFKVVILGEVVDGTQDHQGPGIRGIIRRMRKFGAVVKNQIAKFNDLRFVGRSGRGKSFTLVITVSSNPPQVATYNKAIKITVDEQREP</sequence>
<evidence type="ECO:0000256" key="1">
    <source>
        <dbReference type="ARBA" id="ARBA00004123"/>
    </source>
</evidence>
<dbReference type="Proteomes" id="UP000807504">
    <property type="component" value="Unassembled WGS sequence"/>
</dbReference>
<comment type="caution">
    <text evidence="7">The sequence shown here is derived from an EMBL/GenBank/DDBJ whole genome shotgun (WGS) entry which is preliminary data.</text>
</comment>
<evidence type="ECO:0000256" key="2">
    <source>
        <dbReference type="ARBA" id="ARBA00023015"/>
    </source>
</evidence>
<evidence type="ECO:0000256" key="5">
    <source>
        <dbReference type="SAM" id="MobiDB-lite"/>
    </source>
</evidence>
<keyword evidence="8" id="KW-1185">Reference proteome</keyword>
<dbReference type="InterPro" id="IPR000040">
    <property type="entry name" value="AML1_Runt"/>
</dbReference>
<evidence type="ECO:0000313" key="8">
    <source>
        <dbReference type="Proteomes" id="UP000807504"/>
    </source>
</evidence>
<evidence type="ECO:0000256" key="3">
    <source>
        <dbReference type="ARBA" id="ARBA00023163"/>
    </source>
</evidence>
<dbReference type="GO" id="GO:0000978">
    <property type="term" value="F:RNA polymerase II cis-regulatory region sequence-specific DNA binding"/>
    <property type="evidence" value="ECO:0007669"/>
    <property type="project" value="TreeGrafter"/>
</dbReference>
<keyword evidence="4" id="KW-0539">Nucleus</keyword>
<dbReference type="PROSITE" id="PS51062">
    <property type="entry name" value="RUNT"/>
    <property type="match status" value="1"/>
</dbReference>
<dbReference type="GO" id="GO:0005524">
    <property type="term" value="F:ATP binding"/>
    <property type="evidence" value="ECO:0007669"/>
    <property type="project" value="InterPro"/>
</dbReference>
<proteinExistence type="predicted"/>
<dbReference type="EMBL" id="JABXBU010002227">
    <property type="protein sequence ID" value="KAF8773263.1"/>
    <property type="molecule type" value="Genomic_DNA"/>
</dbReference>
<dbReference type="GO" id="GO:0000981">
    <property type="term" value="F:DNA-binding transcription factor activity, RNA polymerase II-specific"/>
    <property type="evidence" value="ECO:0007669"/>
    <property type="project" value="TreeGrafter"/>
</dbReference>
<organism evidence="7 8">
    <name type="scientific">Argiope bruennichi</name>
    <name type="common">Wasp spider</name>
    <name type="synonym">Aranea bruennichi</name>
    <dbReference type="NCBI Taxonomy" id="94029"/>
    <lineage>
        <taxon>Eukaryota</taxon>
        <taxon>Metazoa</taxon>
        <taxon>Ecdysozoa</taxon>
        <taxon>Arthropoda</taxon>
        <taxon>Chelicerata</taxon>
        <taxon>Arachnida</taxon>
        <taxon>Araneae</taxon>
        <taxon>Araneomorphae</taxon>
        <taxon>Entelegynae</taxon>
        <taxon>Araneoidea</taxon>
        <taxon>Araneidae</taxon>
        <taxon>Argiope</taxon>
    </lineage>
</organism>
<dbReference type="AlphaFoldDB" id="A0A8T0EGZ1"/>
<dbReference type="GO" id="GO:0005634">
    <property type="term" value="C:nucleus"/>
    <property type="evidence" value="ECO:0007669"/>
    <property type="project" value="UniProtKB-SubCell"/>
</dbReference>